<accession>A0ABT9JTA4</accession>
<gene>
    <name evidence="2" type="ORF">Q9291_07990</name>
</gene>
<evidence type="ECO:0000313" key="2">
    <source>
        <dbReference type="EMBL" id="MDP8567788.1"/>
    </source>
</evidence>
<dbReference type="PANTHER" id="PTHR12526">
    <property type="entry name" value="GLYCOSYLTRANSFERASE"/>
    <property type="match status" value="1"/>
</dbReference>
<evidence type="ECO:0000259" key="1">
    <source>
        <dbReference type="Pfam" id="PF09314"/>
    </source>
</evidence>
<comment type="caution">
    <text evidence="2">The sequence shown here is derived from an EMBL/GenBank/DDBJ whole genome shotgun (WGS) entry which is preliminary data.</text>
</comment>
<protein>
    <submittedName>
        <fullName evidence="2">DUF1972 domain-containing protein</fullName>
    </submittedName>
</protein>
<reference evidence="3" key="1">
    <citation type="journal article" date="2019" name="Int. J. Syst. Evol. Microbiol.">
        <title>The Global Catalogue of Microorganisms (GCM) 10K type strain sequencing project: providing services to taxonomists for standard genome sequencing and annotation.</title>
        <authorList>
            <consortium name="The Broad Institute Genomics Platform"/>
            <consortium name="The Broad Institute Genome Sequencing Center for Infectious Disease"/>
            <person name="Wu L."/>
            <person name="Ma J."/>
        </authorList>
    </citation>
    <scope>NUCLEOTIDE SEQUENCE [LARGE SCALE GENOMIC DNA]</scope>
    <source>
        <strain evidence="3">VKM B-3159</strain>
    </source>
</reference>
<dbReference type="InterPro" id="IPR015393">
    <property type="entry name" value="DUF1972"/>
</dbReference>
<keyword evidence="3" id="KW-1185">Reference proteome</keyword>
<sequence>MKTLRILGTRGIPAAHGGFETFAEHLAIYLQRRGWQVVVYCQHNGTEAIYEDTWKGIHRIHVSVRGDTPLSSVFFDLKSHLHAIKRRELCLTLGYNTAVFALLLRVLGIKNVMNMDGIEWKRQKWGALLKLWFKANDWLGCWLANQLVADHPVIKQHLMTRVSQKKITMIPYGADQVQSAQASLLQSYGLEPQQYAILIARAEPENSILEVVKAWSAKPRGKKLVVLGHYDFSHAYHVAVKDAASDEVVFVGAIYEKAVVSALRYFALFYVHGHQVGGTNPSLVESLGAGNAVLANDNQYNRWVCGDGAVYFSDVPSCAQKIECLLSKPELIQRLAKEGGKRFDNAFRWEFILEQYEALLSRQEFHL</sequence>
<dbReference type="Gene3D" id="3.40.50.2000">
    <property type="entry name" value="Glycogen Phosphorylase B"/>
    <property type="match status" value="2"/>
</dbReference>
<dbReference type="Pfam" id="PF09314">
    <property type="entry name" value="DUF1972"/>
    <property type="match status" value="1"/>
</dbReference>
<dbReference type="PANTHER" id="PTHR12526:SF630">
    <property type="entry name" value="GLYCOSYLTRANSFERASE"/>
    <property type="match status" value="1"/>
</dbReference>
<name>A0ABT9JTA4_9PROT</name>
<evidence type="ECO:0000313" key="3">
    <source>
        <dbReference type="Proteomes" id="UP001225906"/>
    </source>
</evidence>
<dbReference type="Proteomes" id="UP001225906">
    <property type="component" value="Unassembled WGS sequence"/>
</dbReference>
<organism evidence="2 3">
    <name type="scientific">Methylophilus aquaticus</name>
    <dbReference type="NCBI Taxonomy" id="1971610"/>
    <lineage>
        <taxon>Bacteria</taxon>
        <taxon>Pseudomonadati</taxon>
        <taxon>Pseudomonadota</taxon>
        <taxon>Betaproteobacteria</taxon>
        <taxon>Nitrosomonadales</taxon>
        <taxon>Methylophilaceae</taxon>
        <taxon>Methylophilus</taxon>
    </lineage>
</organism>
<dbReference type="SUPFAM" id="SSF53756">
    <property type="entry name" value="UDP-Glycosyltransferase/glycogen phosphorylase"/>
    <property type="match status" value="1"/>
</dbReference>
<proteinExistence type="predicted"/>
<dbReference type="EMBL" id="JAVCAP010000014">
    <property type="protein sequence ID" value="MDP8567788.1"/>
    <property type="molecule type" value="Genomic_DNA"/>
</dbReference>
<feature type="domain" description="DUF1972" evidence="1">
    <location>
        <begin position="1"/>
        <end position="175"/>
    </location>
</feature>
<dbReference type="RefSeq" id="WP_306389499.1">
    <property type="nucleotide sequence ID" value="NZ_JAVCAP010000014.1"/>
</dbReference>